<dbReference type="Pfam" id="PF00496">
    <property type="entry name" value="SBP_bac_5"/>
    <property type="match status" value="1"/>
</dbReference>
<evidence type="ECO:0000256" key="2">
    <source>
        <dbReference type="ARBA" id="ARBA00005695"/>
    </source>
</evidence>
<comment type="similarity">
    <text evidence="2">Belongs to the bacterial solute-binding protein 5 family.</text>
</comment>
<dbReference type="GO" id="GO:1904680">
    <property type="term" value="F:peptide transmembrane transporter activity"/>
    <property type="evidence" value="ECO:0007669"/>
    <property type="project" value="TreeGrafter"/>
</dbReference>
<dbReference type="InterPro" id="IPR000914">
    <property type="entry name" value="SBP_5_dom"/>
</dbReference>
<comment type="subcellular location">
    <subcellularLocation>
        <location evidence="1">Periplasm</location>
    </subcellularLocation>
</comment>
<feature type="domain" description="Solute-binding protein family 5" evidence="5">
    <location>
        <begin position="1"/>
        <end position="83"/>
    </location>
</feature>
<keyword evidence="3" id="KW-0813">Transport</keyword>
<evidence type="ECO:0000256" key="3">
    <source>
        <dbReference type="ARBA" id="ARBA00022448"/>
    </source>
</evidence>
<proteinExistence type="inferred from homology"/>
<evidence type="ECO:0000313" key="7">
    <source>
        <dbReference type="Proteomes" id="UP000282125"/>
    </source>
</evidence>
<dbReference type="AlphaFoldDB" id="A0A3P3D1P5"/>
<evidence type="ECO:0000256" key="1">
    <source>
        <dbReference type="ARBA" id="ARBA00004418"/>
    </source>
</evidence>
<reference evidence="6 7" key="1">
    <citation type="submission" date="2018-11" db="EMBL/GenBank/DDBJ databases">
        <title>Gemmobacter sp. nov., YIM 102744-1 draft genome.</title>
        <authorList>
            <person name="Li G."/>
            <person name="Jiang Y."/>
        </authorList>
    </citation>
    <scope>NUCLEOTIDE SEQUENCE [LARGE SCALE GENOMIC DNA]</scope>
    <source>
        <strain evidence="6 7">YIM 102744-1</strain>
    </source>
</reference>
<dbReference type="Proteomes" id="UP000282125">
    <property type="component" value="Unassembled WGS sequence"/>
</dbReference>
<evidence type="ECO:0000259" key="5">
    <source>
        <dbReference type="Pfam" id="PF00496"/>
    </source>
</evidence>
<organism evidence="6 7">
    <name type="scientific">Falsigemmobacter faecalis</name>
    <dbReference type="NCBI Taxonomy" id="2488730"/>
    <lineage>
        <taxon>Bacteria</taxon>
        <taxon>Pseudomonadati</taxon>
        <taxon>Pseudomonadota</taxon>
        <taxon>Alphaproteobacteria</taxon>
        <taxon>Rhodobacterales</taxon>
        <taxon>Paracoccaceae</taxon>
        <taxon>Falsigemmobacter</taxon>
    </lineage>
</organism>
<dbReference type="OrthoDB" id="9803988at2"/>
<evidence type="ECO:0000256" key="4">
    <source>
        <dbReference type="ARBA" id="ARBA00022729"/>
    </source>
</evidence>
<dbReference type="GO" id="GO:0015833">
    <property type="term" value="P:peptide transport"/>
    <property type="evidence" value="ECO:0007669"/>
    <property type="project" value="TreeGrafter"/>
</dbReference>
<accession>A0A3P3D1P5</accession>
<gene>
    <name evidence="6" type="ORF">EG244_19310</name>
</gene>
<sequence>MLAEAGYPDGLDVTLWTSPRYQKDRQIAEAVQAYLRQIGVKMTVDMADWGTHWQRINAKEGKAGMYLLATTISEAPYRLEWNFGRNAGGYWGGYGNEEFRSILDEAGQTLDKDVAAEKFAKLQEMVWNDNAYMFLYDRVLINAQDKNLENFWINGREIWSALRAEFKE</sequence>
<dbReference type="PANTHER" id="PTHR30290">
    <property type="entry name" value="PERIPLASMIC BINDING COMPONENT OF ABC TRANSPORTER"/>
    <property type="match status" value="1"/>
</dbReference>
<comment type="caution">
    <text evidence="6">The sequence shown here is derived from an EMBL/GenBank/DDBJ whole genome shotgun (WGS) entry which is preliminary data.</text>
</comment>
<dbReference type="Gene3D" id="3.40.190.10">
    <property type="entry name" value="Periplasmic binding protein-like II"/>
    <property type="match status" value="1"/>
</dbReference>
<name>A0A3P3D1P5_9RHOB</name>
<evidence type="ECO:0000313" key="6">
    <source>
        <dbReference type="EMBL" id="RRH68367.1"/>
    </source>
</evidence>
<dbReference type="Gene3D" id="3.10.105.10">
    <property type="entry name" value="Dipeptide-binding Protein, Domain 3"/>
    <property type="match status" value="1"/>
</dbReference>
<keyword evidence="4" id="KW-0732">Signal</keyword>
<dbReference type="PANTHER" id="PTHR30290:SF9">
    <property type="entry name" value="OLIGOPEPTIDE-BINDING PROTEIN APPA"/>
    <property type="match status" value="1"/>
</dbReference>
<dbReference type="EMBL" id="RRAZ01000056">
    <property type="protein sequence ID" value="RRH68367.1"/>
    <property type="molecule type" value="Genomic_DNA"/>
</dbReference>
<dbReference type="SUPFAM" id="SSF53850">
    <property type="entry name" value="Periplasmic binding protein-like II"/>
    <property type="match status" value="1"/>
</dbReference>
<dbReference type="InterPro" id="IPR039424">
    <property type="entry name" value="SBP_5"/>
</dbReference>
<keyword evidence="7" id="KW-1185">Reference proteome</keyword>
<protein>
    <recommendedName>
        <fullName evidence="5">Solute-binding protein family 5 domain-containing protein</fullName>
    </recommendedName>
</protein>